<comment type="caution">
    <text evidence="2">The sequence shown here is derived from an EMBL/GenBank/DDBJ whole genome shotgun (WGS) entry which is preliminary data.</text>
</comment>
<gene>
    <name evidence="2" type="ORF">F7Q99_31795</name>
</gene>
<dbReference type="AlphaFoldDB" id="A0A6N7L1D0"/>
<proteinExistence type="predicted"/>
<dbReference type="InterPro" id="IPR036513">
    <property type="entry name" value="STAS_dom_sf"/>
</dbReference>
<organism evidence="2 3">
    <name type="scientific">Streptomyces kaniharaensis</name>
    <dbReference type="NCBI Taxonomy" id="212423"/>
    <lineage>
        <taxon>Bacteria</taxon>
        <taxon>Bacillati</taxon>
        <taxon>Actinomycetota</taxon>
        <taxon>Actinomycetes</taxon>
        <taxon>Kitasatosporales</taxon>
        <taxon>Streptomycetaceae</taxon>
        <taxon>Streptomyces</taxon>
    </lineage>
</organism>
<dbReference type="CDD" id="cd07043">
    <property type="entry name" value="STAS_anti-anti-sigma_factors"/>
    <property type="match status" value="1"/>
</dbReference>
<evidence type="ECO:0000313" key="2">
    <source>
        <dbReference type="EMBL" id="MQS16649.1"/>
    </source>
</evidence>
<sequence>MSGWPQQRNTVERRMVQPPTAYRPGLIAATNNHMYVRLAGTAQQPVAAVTGDIDQDSGADLQRALTIALDASPRRLTIDMTGVGFTDSNGLNVLLRMRERARHAGKILSLRPGRCLARLLEVTETGSLFTIEP</sequence>
<dbReference type="InterPro" id="IPR058548">
    <property type="entry name" value="MlaB-like_STAS"/>
</dbReference>
<dbReference type="SUPFAM" id="SSF52091">
    <property type="entry name" value="SpoIIaa-like"/>
    <property type="match status" value="1"/>
</dbReference>
<dbReference type="InterPro" id="IPR002645">
    <property type="entry name" value="STAS_dom"/>
</dbReference>
<dbReference type="EMBL" id="WBOF01000003">
    <property type="protein sequence ID" value="MQS16649.1"/>
    <property type="molecule type" value="Genomic_DNA"/>
</dbReference>
<dbReference type="Pfam" id="PF13466">
    <property type="entry name" value="STAS_2"/>
    <property type="match status" value="1"/>
</dbReference>
<feature type="domain" description="STAS" evidence="1">
    <location>
        <begin position="46"/>
        <end position="110"/>
    </location>
</feature>
<reference evidence="2 3" key="1">
    <citation type="submission" date="2019-09" db="EMBL/GenBank/DDBJ databases">
        <title>Genome Sequences of Streptomyces kaniharaensis ATCC 21070.</title>
        <authorList>
            <person name="Zhu W."/>
            <person name="De Crecy-Lagard V."/>
            <person name="Richards N.G."/>
        </authorList>
    </citation>
    <scope>NUCLEOTIDE SEQUENCE [LARGE SCALE GENOMIC DNA]</scope>
    <source>
        <strain evidence="2 3">SF-557</strain>
    </source>
</reference>
<dbReference type="PROSITE" id="PS50801">
    <property type="entry name" value="STAS"/>
    <property type="match status" value="1"/>
</dbReference>
<accession>A0A6N7L1D0</accession>
<name>A0A6N7L1D0_9ACTN</name>
<dbReference type="Gene3D" id="3.30.750.24">
    <property type="entry name" value="STAS domain"/>
    <property type="match status" value="1"/>
</dbReference>
<dbReference type="OrthoDB" id="3296948at2"/>
<protein>
    <submittedName>
        <fullName evidence="2">STAS domain-containing protein</fullName>
    </submittedName>
</protein>
<evidence type="ECO:0000259" key="1">
    <source>
        <dbReference type="PROSITE" id="PS50801"/>
    </source>
</evidence>
<dbReference type="Proteomes" id="UP000450000">
    <property type="component" value="Unassembled WGS sequence"/>
</dbReference>
<keyword evidence="3" id="KW-1185">Reference proteome</keyword>
<evidence type="ECO:0000313" key="3">
    <source>
        <dbReference type="Proteomes" id="UP000450000"/>
    </source>
</evidence>